<evidence type="ECO:0000313" key="2">
    <source>
        <dbReference type="EMBL" id="ACC97670.1"/>
    </source>
</evidence>
<reference evidence="2 3" key="1">
    <citation type="journal article" date="2009" name="Appl. Environ. Microbiol.">
        <title>Genomic analysis of 'Elusimicrobium minutum,' the first cultivated representative of the phylum 'Elusimicrobia' (formerly termite group 1).</title>
        <authorList>
            <person name="Herlemann D.P.R."/>
            <person name="Geissinger O."/>
            <person name="Ikeda-Ohtsubo W."/>
            <person name="Kunin V."/>
            <person name="Sun H."/>
            <person name="Lapidus A."/>
            <person name="Hugenholtz P."/>
            <person name="Brune A."/>
        </authorList>
    </citation>
    <scope>NUCLEOTIDE SEQUENCE [LARGE SCALE GENOMIC DNA]</scope>
    <source>
        <strain evidence="2 3">Pei191</strain>
    </source>
</reference>
<protein>
    <recommendedName>
        <fullName evidence="4">Lipoprotein</fullName>
    </recommendedName>
</protein>
<dbReference type="HOGENOM" id="CLU_1445565_0_0_0"/>
<evidence type="ECO:0000256" key="1">
    <source>
        <dbReference type="SAM" id="SignalP"/>
    </source>
</evidence>
<dbReference type="KEGG" id="emi:Emin_0104"/>
<feature type="chain" id="PRO_5002779796" description="Lipoprotein" evidence="1">
    <location>
        <begin position="19"/>
        <end position="187"/>
    </location>
</feature>
<keyword evidence="1" id="KW-0732">Signal</keyword>
<evidence type="ECO:0008006" key="4">
    <source>
        <dbReference type="Google" id="ProtNLM"/>
    </source>
</evidence>
<dbReference type="EMBL" id="CP001055">
    <property type="protein sequence ID" value="ACC97670.1"/>
    <property type="molecule type" value="Genomic_DNA"/>
</dbReference>
<sequence length="187" mass="21413">MKVKLFIFILFSALLLNACGKKDKEEKISSQECMRQTTFMGNTFFNDCLGLSFVSTAPFLYEQNTLGAQEFFFSVPEHKYDLSVSLLDSSEISLDNDEAKKHFADTSKALFNLNSPDFEIMKEEYTTIKGLPVLYIAGMEGGVIGKFFFFNNNGHTTCFYMGAKETDYNEANRHQNNLIRTIRFYKP</sequence>
<dbReference type="AlphaFoldDB" id="B2KAX4"/>
<keyword evidence="3" id="KW-1185">Reference proteome</keyword>
<dbReference type="Proteomes" id="UP000001029">
    <property type="component" value="Chromosome"/>
</dbReference>
<name>B2KAX4_ELUMP</name>
<dbReference type="RefSeq" id="WP_012414285.1">
    <property type="nucleotide sequence ID" value="NC_010644.1"/>
</dbReference>
<proteinExistence type="predicted"/>
<accession>B2KAX4</accession>
<organism evidence="2 3">
    <name type="scientific">Elusimicrobium minutum (strain Pei191)</name>
    <dbReference type="NCBI Taxonomy" id="445932"/>
    <lineage>
        <taxon>Bacteria</taxon>
        <taxon>Pseudomonadati</taxon>
        <taxon>Elusimicrobiota</taxon>
        <taxon>Elusimicrobia</taxon>
        <taxon>Elusimicrobiales</taxon>
        <taxon>Elusimicrobiaceae</taxon>
        <taxon>Elusimicrobium</taxon>
    </lineage>
</organism>
<dbReference type="STRING" id="445932.Emin_0104"/>
<feature type="signal peptide" evidence="1">
    <location>
        <begin position="1"/>
        <end position="18"/>
    </location>
</feature>
<gene>
    <name evidence="2" type="ordered locus">Emin_0104</name>
</gene>
<evidence type="ECO:0000313" key="3">
    <source>
        <dbReference type="Proteomes" id="UP000001029"/>
    </source>
</evidence>